<evidence type="ECO:0000313" key="2">
    <source>
        <dbReference type="EMBL" id="KKN80492.1"/>
    </source>
</evidence>
<dbReference type="AlphaFoldDB" id="A0A0F9TZP3"/>
<name>A0A0F9TZP3_9ZZZZ</name>
<reference evidence="2" key="1">
    <citation type="journal article" date="2015" name="Nature">
        <title>Complex archaea that bridge the gap between prokaryotes and eukaryotes.</title>
        <authorList>
            <person name="Spang A."/>
            <person name="Saw J.H."/>
            <person name="Jorgensen S.L."/>
            <person name="Zaremba-Niedzwiedzka K."/>
            <person name="Martijn J."/>
            <person name="Lind A.E."/>
            <person name="van Eijk R."/>
            <person name="Schleper C."/>
            <person name="Guy L."/>
            <person name="Ettema T.J."/>
        </authorList>
    </citation>
    <scope>NUCLEOTIDE SEQUENCE</scope>
</reference>
<dbReference type="EMBL" id="LAZR01000230">
    <property type="protein sequence ID" value="KKN80492.1"/>
    <property type="molecule type" value="Genomic_DNA"/>
</dbReference>
<proteinExistence type="predicted"/>
<protein>
    <submittedName>
        <fullName evidence="2">Uncharacterized protein</fullName>
    </submittedName>
</protein>
<accession>A0A0F9TZP3</accession>
<comment type="caution">
    <text evidence="2">The sequence shown here is derived from an EMBL/GenBank/DDBJ whole genome shotgun (WGS) entry which is preliminary data.</text>
</comment>
<keyword evidence="1" id="KW-0812">Transmembrane</keyword>
<evidence type="ECO:0000256" key="1">
    <source>
        <dbReference type="SAM" id="Phobius"/>
    </source>
</evidence>
<keyword evidence="1" id="KW-1133">Transmembrane helix</keyword>
<organism evidence="2">
    <name type="scientific">marine sediment metagenome</name>
    <dbReference type="NCBI Taxonomy" id="412755"/>
    <lineage>
        <taxon>unclassified sequences</taxon>
        <taxon>metagenomes</taxon>
        <taxon>ecological metagenomes</taxon>
    </lineage>
</organism>
<feature type="transmembrane region" description="Helical" evidence="1">
    <location>
        <begin position="32"/>
        <end position="51"/>
    </location>
</feature>
<gene>
    <name evidence="2" type="ORF">LCGC14_0329370</name>
</gene>
<sequence length="56" mass="6242">MEHLFKGNLIKVVAIIYFSISVYGDLRGQEVIGLSTYLAIGVIIYITCTLLSHARK</sequence>
<feature type="transmembrane region" description="Helical" evidence="1">
    <location>
        <begin position="9"/>
        <end position="26"/>
    </location>
</feature>
<keyword evidence="1" id="KW-0472">Membrane</keyword>